<keyword evidence="1" id="KW-1133">Transmembrane helix</keyword>
<evidence type="ECO:0000256" key="1">
    <source>
        <dbReference type="SAM" id="Phobius"/>
    </source>
</evidence>
<feature type="transmembrane region" description="Helical" evidence="1">
    <location>
        <begin position="6"/>
        <end position="27"/>
    </location>
</feature>
<reference evidence="2" key="1">
    <citation type="submission" date="2019-12" db="EMBL/GenBank/DDBJ databases">
        <title>An insight into the sialome of adult female Ixodes ricinus ticks feeding for 6 days.</title>
        <authorList>
            <person name="Perner J."/>
            <person name="Ribeiro J.M.C."/>
        </authorList>
    </citation>
    <scope>NUCLEOTIDE SEQUENCE</scope>
    <source>
        <strain evidence="2">Semi-engorged</strain>
        <tissue evidence="2">Salivary glands</tissue>
    </source>
</reference>
<sequence length="243" mass="27023">MSYQMLFLFLFEVQIFSLIGELHLLVVRSSATWLEDLACTFPLLTSLLVDPRRTSAPDIRPPSCFVAVCFALAVRALLKLARRQSVIEGRELVLEARQPKGVLDVFVPSVIVVGVAAIAFPACWHRRTRGTMLARGDSTYRHLPFYYALVGLEPGRMQEFPEGGVRCLSAYHMCRNPLPLSFVLRPKFYTSGNQEGGQDIRTPPLNPPLGLSAFSARGGLDVRRTPFHISTGCSGRYEPSEPI</sequence>
<keyword evidence="1" id="KW-0472">Membrane</keyword>
<organism evidence="2">
    <name type="scientific">Ixodes ricinus</name>
    <name type="common">Common tick</name>
    <name type="synonym">Acarus ricinus</name>
    <dbReference type="NCBI Taxonomy" id="34613"/>
    <lineage>
        <taxon>Eukaryota</taxon>
        <taxon>Metazoa</taxon>
        <taxon>Ecdysozoa</taxon>
        <taxon>Arthropoda</taxon>
        <taxon>Chelicerata</taxon>
        <taxon>Arachnida</taxon>
        <taxon>Acari</taxon>
        <taxon>Parasitiformes</taxon>
        <taxon>Ixodida</taxon>
        <taxon>Ixodoidea</taxon>
        <taxon>Ixodidae</taxon>
        <taxon>Ixodinae</taxon>
        <taxon>Ixodes</taxon>
    </lineage>
</organism>
<dbReference type="EMBL" id="GIFC01014986">
    <property type="protein sequence ID" value="MXU97069.1"/>
    <property type="molecule type" value="Transcribed_RNA"/>
</dbReference>
<keyword evidence="1" id="KW-0812">Transmembrane</keyword>
<name>A0A6B0V4V0_IXORI</name>
<feature type="transmembrane region" description="Helical" evidence="1">
    <location>
        <begin position="101"/>
        <end position="124"/>
    </location>
</feature>
<evidence type="ECO:0000313" key="2">
    <source>
        <dbReference type="EMBL" id="MXU97069.1"/>
    </source>
</evidence>
<proteinExistence type="predicted"/>
<protein>
    <submittedName>
        <fullName evidence="2">Uncharacterized protein</fullName>
    </submittedName>
</protein>
<accession>A0A6B0V4V0</accession>
<dbReference type="AlphaFoldDB" id="A0A6B0V4V0"/>